<organism evidence="3 4">
    <name type="scientific">Papaver nudicaule</name>
    <name type="common">Iceland poppy</name>
    <dbReference type="NCBI Taxonomy" id="74823"/>
    <lineage>
        <taxon>Eukaryota</taxon>
        <taxon>Viridiplantae</taxon>
        <taxon>Streptophyta</taxon>
        <taxon>Embryophyta</taxon>
        <taxon>Tracheophyta</taxon>
        <taxon>Spermatophyta</taxon>
        <taxon>Magnoliopsida</taxon>
        <taxon>Ranunculales</taxon>
        <taxon>Papaveraceae</taxon>
        <taxon>Papaveroideae</taxon>
        <taxon>Papaver</taxon>
    </lineage>
</organism>
<dbReference type="InterPro" id="IPR000916">
    <property type="entry name" value="Bet_v_I/MLP"/>
</dbReference>
<dbReference type="Gene3D" id="3.30.530.20">
    <property type="match status" value="1"/>
</dbReference>
<evidence type="ECO:0000256" key="1">
    <source>
        <dbReference type="ARBA" id="ARBA00038242"/>
    </source>
</evidence>
<name>A0AA41S9X3_PAPNU</name>
<dbReference type="Proteomes" id="UP001177140">
    <property type="component" value="Unassembled WGS sequence"/>
</dbReference>
<feature type="domain" description="Bet v I/Major latex protein" evidence="2">
    <location>
        <begin position="8"/>
        <end position="140"/>
    </location>
</feature>
<evidence type="ECO:0000259" key="2">
    <source>
        <dbReference type="SMART" id="SM01037"/>
    </source>
</evidence>
<accession>A0AA41S9X3</accession>
<dbReference type="SUPFAM" id="SSF55961">
    <property type="entry name" value="Bet v1-like"/>
    <property type="match status" value="1"/>
</dbReference>
<dbReference type="PANTHER" id="PTHR31338">
    <property type="entry name" value="POLYKETIDE CYCLASE/DEHYDRASE AND LIPID TRANSPORT SUPERFAMILY PROTEIN"/>
    <property type="match status" value="1"/>
</dbReference>
<evidence type="ECO:0000313" key="4">
    <source>
        <dbReference type="Proteomes" id="UP001177140"/>
    </source>
</evidence>
<sequence length="145" mass="16532">MAPHGVSGLVGKLVTELEINCDADSYYKIFKHAEDLPKAAPHLYAGVKVISGDVTRSGCIKEWNVIHEGKTIRTVEETTHNDETRTLHHRIFEGDLMKDYKKFDVIIEYEKVNEDSPTPFTYLPFYQQAIEDMNKHLCDSDTICA</sequence>
<protein>
    <recommendedName>
        <fullName evidence="2">Bet v I/Major latex protein domain-containing protein</fullName>
    </recommendedName>
</protein>
<dbReference type="AlphaFoldDB" id="A0AA41S9X3"/>
<keyword evidence="4" id="KW-1185">Reference proteome</keyword>
<dbReference type="Pfam" id="PF00407">
    <property type="entry name" value="Bet_v_1"/>
    <property type="match status" value="1"/>
</dbReference>
<proteinExistence type="inferred from homology"/>
<evidence type="ECO:0000313" key="3">
    <source>
        <dbReference type="EMBL" id="MCL7035557.1"/>
    </source>
</evidence>
<dbReference type="InterPro" id="IPR052006">
    <property type="entry name" value="MLP-like"/>
</dbReference>
<dbReference type="SMART" id="SM01037">
    <property type="entry name" value="Bet_v_1"/>
    <property type="match status" value="1"/>
</dbReference>
<dbReference type="GO" id="GO:0006952">
    <property type="term" value="P:defense response"/>
    <property type="evidence" value="ECO:0007669"/>
    <property type="project" value="InterPro"/>
</dbReference>
<comment type="similarity">
    <text evidence="1">Belongs to the MLP family.</text>
</comment>
<dbReference type="InterPro" id="IPR023393">
    <property type="entry name" value="START-like_dom_sf"/>
</dbReference>
<gene>
    <name evidence="3" type="ORF">MKW94_028348</name>
</gene>
<dbReference type="EMBL" id="JAJJMA010158288">
    <property type="protein sequence ID" value="MCL7035557.1"/>
    <property type="molecule type" value="Genomic_DNA"/>
</dbReference>
<dbReference type="PANTHER" id="PTHR31338:SF16">
    <property type="entry name" value="POLYKETIDE CYCLASE_DEHYDRASE AND LIPID TRANSPORT SUPERFAMILY PROTEIN"/>
    <property type="match status" value="1"/>
</dbReference>
<reference evidence="3" key="1">
    <citation type="submission" date="2022-03" db="EMBL/GenBank/DDBJ databases">
        <title>A functionally conserved STORR gene fusion in Papaver species that diverged 16.8 million years ago.</title>
        <authorList>
            <person name="Catania T."/>
        </authorList>
    </citation>
    <scope>NUCLEOTIDE SEQUENCE</scope>
    <source>
        <strain evidence="3">S-191538</strain>
    </source>
</reference>
<comment type="caution">
    <text evidence="3">The sequence shown here is derived from an EMBL/GenBank/DDBJ whole genome shotgun (WGS) entry which is preliminary data.</text>
</comment>